<evidence type="ECO:0000313" key="1">
    <source>
        <dbReference type="EMBL" id="CAI8734530.1"/>
    </source>
</evidence>
<accession>A0ABM9HWL3</accession>
<keyword evidence="2" id="KW-1185">Reference proteome</keyword>
<evidence type="ECO:0000313" key="2">
    <source>
        <dbReference type="Proteomes" id="UP001162030"/>
    </source>
</evidence>
<dbReference type="Proteomes" id="UP001162030">
    <property type="component" value="Chromosome"/>
</dbReference>
<dbReference type="EMBL" id="OX458333">
    <property type="protein sequence ID" value="CAI8734530.1"/>
    <property type="molecule type" value="Genomic_DNA"/>
</dbReference>
<sequence length="44" mass="4888">MAFVDQGYTGDEAAKAARQQGTWLDVVKLPEAKSGFVLFLRGEW</sequence>
<proteinExistence type="predicted"/>
<gene>
    <name evidence="1" type="ORF">MSZNOR_0345</name>
</gene>
<reference evidence="1 2" key="1">
    <citation type="submission" date="2023-03" db="EMBL/GenBank/DDBJ databases">
        <authorList>
            <person name="Pearce D."/>
        </authorList>
    </citation>
    <scope>NUCLEOTIDE SEQUENCE [LARGE SCALE GENOMIC DNA]</scope>
    <source>
        <strain evidence="1">Msz</strain>
    </source>
</reference>
<organism evidence="1 2">
    <name type="scientific">Methylocaldum szegediense</name>
    <dbReference type="NCBI Taxonomy" id="73780"/>
    <lineage>
        <taxon>Bacteria</taxon>
        <taxon>Pseudomonadati</taxon>
        <taxon>Pseudomonadota</taxon>
        <taxon>Gammaproteobacteria</taxon>
        <taxon>Methylococcales</taxon>
        <taxon>Methylococcaceae</taxon>
        <taxon>Methylocaldum</taxon>
    </lineage>
</organism>
<name>A0ABM9HWL3_9GAMM</name>
<protein>
    <submittedName>
        <fullName evidence="1">Uncharacterized protein</fullName>
    </submittedName>
</protein>